<organism evidence="3 4">
    <name type="scientific">Galbibacter pacificus</name>
    <dbReference type="NCBI Taxonomy" id="2996052"/>
    <lineage>
        <taxon>Bacteria</taxon>
        <taxon>Pseudomonadati</taxon>
        <taxon>Bacteroidota</taxon>
        <taxon>Flavobacteriia</taxon>
        <taxon>Flavobacteriales</taxon>
        <taxon>Flavobacteriaceae</taxon>
        <taxon>Galbibacter</taxon>
    </lineage>
</organism>
<evidence type="ECO:0000256" key="1">
    <source>
        <dbReference type="ARBA" id="ARBA00008635"/>
    </source>
</evidence>
<name>A0ABT6FW09_9FLAO</name>
<protein>
    <submittedName>
        <fullName evidence="3">Damage-inducible protein DinB</fullName>
    </submittedName>
</protein>
<dbReference type="EMBL" id="JAPMUA010000007">
    <property type="protein sequence ID" value="MDG3587450.1"/>
    <property type="molecule type" value="Genomic_DNA"/>
</dbReference>
<evidence type="ECO:0000313" key="4">
    <source>
        <dbReference type="Proteomes" id="UP001153642"/>
    </source>
</evidence>
<dbReference type="PANTHER" id="PTHR37302">
    <property type="entry name" value="SLR1116 PROTEIN"/>
    <property type="match status" value="1"/>
</dbReference>
<comment type="similarity">
    <text evidence="1">Belongs to the DinB family.</text>
</comment>
<dbReference type="Proteomes" id="UP001153642">
    <property type="component" value="Unassembled WGS sequence"/>
</dbReference>
<dbReference type="InterPro" id="IPR007837">
    <property type="entry name" value="DinB"/>
</dbReference>
<keyword evidence="4" id="KW-1185">Reference proteome</keyword>
<reference evidence="3" key="1">
    <citation type="submission" date="2022-11" db="EMBL/GenBank/DDBJ databases">
        <title>High-quality draft genome sequence of Galbibacter sp. strain CMA-7.</title>
        <authorList>
            <person name="Wei L."/>
            <person name="Dong C."/>
            <person name="Shao Z."/>
        </authorList>
    </citation>
    <scope>NUCLEOTIDE SEQUENCE</scope>
    <source>
        <strain evidence="3">CMA-7</strain>
    </source>
</reference>
<dbReference type="Gene3D" id="1.20.120.450">
    <property type="entry name" value="dinb family like domain"/>
    <property type="match status" value="1"/>
</dbReference>
<evidence type="ECO:0000256" key="2">
    <source>
        <dbReference type="ARBA" id="ARBA00022723"/>
    </source>
</evidence>
<gene>
    <name evidence="3" type="ORF">OSR52_16425</name>
</gene>
<keyword evidence="2" id="KW-0479">Metal-binding</keyword>
<dbReference type="Pfam" id="PF05163">
    <property type="entry name" value="DinB"/>
    <property type="match status" value="1"/>
</dbReference>
<dbReference type="RefSeq" id="WP_277901318.1">
    <property type="nucleotide sequence ID" value="NZ_JAPMUA010000007.1"/>
</dbReference>
<comment type="caution">
    <text evidence="3">The sequence shown here is derived from an EMBL/GenBank/DDBJ whole genome shotgun (WGS) entry which is preliminary data.</text>
</comment>
<accession>A0ABT6FW09</accession>
<sequence length="146" mass="17428">MKQFFKELFEYSHHFNQELSDIFIDKPDKTSEKAVKLFNHLLNAHQIWNNRINPEQPTFGVWELHDTKDLKNIDKINYEQTMQILDKFDLNGNLNYTNTKGQVFNNSIQNICFHIINHSTYHRGQIATEFKLHGIEPLVTDYILYK</sequence>
<evidence type="ECO:0000313" key="3">
    <source>
        <dbReference type="EMBL" id="MDG3587450.1"/>
    </source>
</evidence>
<proteinExistence type="inferred from homology"/>
<dbReference type="SUPFAM" id="SSF109854">
    <property type="entry name" value="DinB/YfiT-like putative metalloenzymes"/>
    <property type="match status" value="1"/>
</dbReference>
<dbReference type="InterPro" id="IPR034660">
    <property type="entry name" value="DinB/YfiT-like"/>
</dbReference>
<dbReference type="PANTHER" id="PTHR37302:SF3">
    <property type="entry name" value="DAMAGE-INDUCIBLE PROTEIN DINB"/>
    <property type="match status" value="1"/>
</dbReference>